<reference evidence="4" key="1">
    <citation type="submission" date="2018-05" db="EMBL/GenBank/DDBJ databases">
        <authorList>
            <person name="Lanie J.A."/>
            <person name="Ng W.-L."/>
            <person name="Kazmierczak K.M."/>
            <person name="Andrzejewski T.M."/>
            <person name="Davidsen T.M."/>
            <person name="Wayne K.J."/>
            <person name="Tettelin H."/>
            <person name="Glass J.I."/>
            <person name="Rusch D."/>
            <person name="Podicherti R."/>
            <person name="Tsui H.-C.T."/>
            <person name="Winkler M.E."/>
        </authorList>
    </citation>
    <scope>NUCLEOTIDE SEQUENCE</scope>
</reference>
<dbReference type="AlphaFoldDB" id="A0A382CDS5"/>
<proteinExistence type="predicted"/>
<feature type="domain" description="Golvesin/Xly CBD-like" evidence="3">
    <location>
        <begin position="37"/>
        <end position="164"/>
    </location>
</feature>
<organism evidence="4">
    <name type="scientific">marine metagenome</name>
    <dbReference type="NCBI Taxonomy" id="408172"/>
    <lineage>
        <taxon>unclassified sequences</taxon>
        <taxon>metagenomes</taxon>
        <taxon>ecological metagenomes</taxon>
    </lineage>
</organism>
<dbReference type="Pfam" id="PF07587">
    <property type="entry name" value="PSD1"/>
    <property type="match status" value="1"/>
</dbReference>
<feature type="region of interest" description="Disordered" evidence="1">
    <location>
        <begin position="172"/>
        <end position="193"/>
    </location>
</feature>
<name>A0A382CDS5_9ZZZZ</name>
<gene>
    <name evidence="4" type="ORF">METZ01_LOCUS176878</name>
</gene>
<dbReference type="CDD" id="cd14488">
    <property type="entry name" value="CBM6-CBM35-CBM36_like_2"/>
    <property type="match status" value="1"/>
</dbReference>
<evidence type="ECO:0000259" key="2">
    <source>
        <dbReference type="Pfam" id="PF07587"/>
    </source>
</evidence>
<dbReference type="InterPro" id="IPR022655">
    <property type="entry name" value="DUF1553"/>
</dbReference>
<dbReference type="Pfam" id="PF25275">
    <property type="entry name" value="Golvesin_C"/>
    <property type="match status" value="1"/>
</dbReference>
<protein>
    <submittedName>
        <fullName evidence="4">Uncharacterized protein</fullName>
    </submittedName>
</protein>
<evidence type="ECO:0000313" key="4">
    <source>
        <dbReference type="EMBL" id="SVB24024.1"/>
    </source>
</evidence>
<dbReference type="InterPro" id="IPR033803">
    <property type="entry name" value="CBD-like_Golvesin-Xly"/>
</dbReference>
<dbReference type="PANTHER" id="PTHR35889:SF3">
    <property type="entry name" value="F-BOX DOMAIN-CONTAINING PROTEIN"/>
    <property type="match status" value="1"/>
</dbReference>
<dbReference type="PANTHER" id="PTHR35889">
    <property type="entry name" value="CYCLOINULO-OLIGOSACCHARIDE FRUCTANOTRANSFERASE-RELATED"/>
    <property type="match status" value="1"/>
</dbReference>
<dbReference type="EMBL" id="UINC01033950">
    <property type="protein sequence ID" value="SVB24024.1"/>
    <property type="molecule type" value="Genomic_DNA"/>
</dbReference>
<evidence type="ECO:0000256" key="1">
    <source>
        <dbReference type="SAM" id="MobiDB-lite"/>
    </source>
</evidence>
<feature type="domain" description="DUF1553" evidence="2">
    <location>
        <begin position="264"/>
        <end position="508"/>
    </location>
</feature>
<accession>A0A382CDS5</accession>
<feature type="non-terminal residue" evidence="4">
    <location>
        <position position="1"/>
    </location>
</feature>
<evidence type="ECO:0000259" key="3">
    <source>
        <dbReference type="Pfam" id="PF25275"/>
    </source>
</evidence>
<dbReference type="Gene3D" id="2.60.120.260">
    <property type="entry name" value="Galactose-binding domain-like"/>
    <property type="match status" value="1"/>
</dbReference>
<sequence>SKIAVLKKEINKLKKKGGAKTTAASPLPVDRLQGIVVDDLQAKLKGAWTLSTSNKGYVGTNYIHDGAAGKGEKSVAYKVKIPGDGKFEVRVSYTHGTNRDSKVPVLIRHADGETTKYIDQTKNPPIDGHFVSLGTYDFLVGEWEAVVISTKGTKQHVIADAVQFLPEGTPVVAQKKPKADNEPAKANPSANKDRLAKMQKELKALESKAVKRPQIIAADESKTPGDIQIAIRGNVHNAGPKTPRRFIQVLNQGPLPKIAPKASGRMELANWMASAQHPLTARVFANRVWHHLFGKGVVTSVDNFGHMGRLPSNQALLDHLAVRFVEQDWSMKELIREIVLSRVYQLSSETGAQAKVDVENELHWRQNRRRLQAEAIRDSILSVSGQLNTTVGGATIKPGTKIEYGYQFDGTRRSLYTPVFRNTPLEILAVFDFADPNLVVGERTTSSVPTQALYLMNNPFVRTQSEAAAKRLLTEELIDNTARIKNAYRRTLGRNPTSSEREILLKFLGQEKDEAKAWGTIFHSLYGSLDFRFLN</sequence>